<protein>
    <submittedName>
        <fullName evidence="1">Uncharacterized protein</fullName>
    </submittedName>
</protein>
<dbReference type="Proteomes" id="UP000199236">
    <property type="component" value="Unassembled WGS sequence"/>
</dbReference>
<dbReference type="AlphaFoldDB" id="A0A1I5NP57"/>
<reference evidence="1 2" key="1">
    <citation type="submission" date="2016-10" db="EMBL/GenBank/DDBJ databases">
        <authorList>
            <person name="de Groot N.N."/>
        </authorList>
    </citation>
    <scope>NUCLEOTIDE SEQUENCE [LARGE SCALE GENOMIC DNA]</scope>
    <source>
        <strain evidence="1 2">CGMCC 1.9157</strain>
    </source>
</reference>
<organism evidence="1 2">
    <name type="scientific">Cohaesibacter marisflavi</name>
    <dbReference type="NCBI Taxonomy" id="655353"/>
    <lineage>
        <taxon>Bacteria</taxon>
        <taxon>Pseudomonadati</taxon>
        <taxon>Pseudomonadota</taxon>
        <taxon>Alphaproteobacteria</taxon>
        <taxon>Hyphomicrobiales</taxon>
        <taxon>Cohaesibacteraceae</taxon>
    </lineage>
</organism>
<name>A0A1I5NP57_9HYPH</name>
<accession>A0A1I5NP57</accession>
<sequence>MFMYFRVDHLLAAICLSLAAARFRHDCPSGNAPTTRVRRLISFIVNRRAKLTHLGGL</sequence>
<keyword evidence="2" id="KW-1185">Reference proteome</keyword>
<evidence type="ECO:0000313" key="1">
    <source>
        <dbReference type="EMBL" id="SFP23618.1"/>
    </source>
</evidence>
<gene>
    <name evidence="1" type="ORF">SAMN04488056_1391</name>
</gene>
<dbReference type="EMBL" id="FOVR01000039">
    <property type="protein sequence ID" value="SFP23618.1"/>
    <property type="molecule type" value="Genomic_DNA"/>
</dbReference>
<evidence type="ECO:0000313" key="2">
    <source>
        <dbReference type="Proteomes" id="UP000199236"/>
    </source>
</evidence>
<proteinExistence type="predicted"/>